<keyword evidence="6" id="KW-0031">Aminopeptidase</keyword>
<dbReference type="GO" id="GO:0005615">
    <property type="term" value="C:extracellular space"/>
    <property type="evidence" value="ECO:0007669"/>
    <property type="project" value="TreeGrafter"/>
</dbReference>
<reference evidence="15 16" key="1">
    <citation type="submission" date="2019-02" db="EMBL/GenBank/DDBJ databases">
        <title>Genomic Encyclopedia of Type Strains, Phase IV (KMG-IV): sequencing the most valuable type-strain genomes for metagenomic binning, comparative biology and taxonomic classification.</title>
        <authorList>
            <person name="Goeker M."/>
        </authorList>
    </citation>
    <scope>NUCLEOTIDE SEQUENCE [LARGE SCALE GENOMIC DNA]</scope>
    <source>
        <strain evidence="15 16">DSM 18116</strain>
    </source>
</reference>
<evidence type="ECO:0000259" key="13">
    <source>
        <dbReference type="Pfam" id="PF01433"/>
    </source>
</evidence>
<evidence type="ECO:0000256" key="6">
    <source>
        <dbReference type="ARBA" id="ARBA00022438"/>
    </source>
</evidence>
<keyword evidence="16" id="KW-1185">Reference proteome</keyword>
<keyword evidence="8" id="KW-0479">Metal-binding</keyword>
<dbReference type="InterPro" id="IPR027268">
    <property type="entry name" value="Peptidase_M4/M1_CTD_sf"/>
</dbReference>
<dbReference type="Pfam" id="PF01433">
    <property type="entry name" value="Peptidase_M1"/>
    <property type="match status" value="1"/>
</dbReference>
<keyword evidence="11" id="KW-0482">Metalloprotease</keyword>
<evidence type="ECO:0000256" key="11">
    <source>
        <dbReference type="ARBA" id="ARBA00023049"/>
    </source>
</evidence>
<evidence type="ECO:0000256" key="1">
    <source>
        <dbReference type="ARBA" id="ARBA00000098"/>
    </source>
</evidence>
<dbReference type="InterPro" id="IPR042097">
    <property type="entry name" value="Aminopeptidase_N-like_N_sf"/>
</dbReference>
<comment type="catalytic activity">
    <reaction evidence="1">
        <text>Release of an N-terminal amino acid, Xaa-|-Yaa- from a peptide, amide or arylamide. Xaa is preferably Ala, but may be most amino acids including Pro (slow action). When a terminal hydrophobic residue is followed by a prolyl residue, the two may be released as an intact Xaa-Pro dipeptide.</text>
        <dbReference type="EC" id="3.4.11.2"/>
    </reaction>
</comment>
<dbReference type="InterPro" id="IPR050344">
    <property type="entry name" value="Peptidase_M1_aminopeptidases"/>
</dbReference>
<keyword evidence="10" id="KW-0862">Zinc</keyword>
<evidence type="ECO:0000256" key="9">
    <source>
        <dbReference type="ARBA" id="ARBA00022801"/>
    </source>
</evidence>
<dbReference type="GO" id="GO:0008270">
    <property type="term" value="F:zinc ion binding"/>
    <property type="evidence" value="ECO:0007669"/>
    <property type="project" value="InterPro"/>
</dbReference>
<evidence type="ECO:0000256" key="8">
    <source>
        <dbReference type="ARBA" id="ARBA00022723"/>
    </source>
</evidence>
<gene>
    <name evidence="15" type="ORF">EV199_2850</name>
</gene>
<dbReference type="GO" id="GO:0070006">
    <property type="term" value="F:metalloaminopeptidase activity"/>
    <property type="evidence" value="ECO:0007669"/>
    <property type="project" value="TreeGrafter"/>
</dbReference>
<feature type="domain" description="Peptidase M1 membrane alanine aminopeptidase" evidence="13">
    <location>
        <begin position="254"/>
        <end position="441"/>
    </location>
</feature>
<dbReference type="OrthoDB" id="100605at2"/>
<feature type="domain" description="Aminopeptidase N-like N-terminal" evidence="14">
    <location>
        <begin position="29"/>
        <end position="202"/>
    </location>
</feature>
<dbReference type="PANTHER" id="PTHR11533">
    <property type="entry name" value="PROTEASE M1 ZINC METALLOPROTEASE"/>
    <property type="match status" value="1"/>
</dbReference>
<dbReference type="AlphaFoldDB" id="A0A4V2F0Q5"/>
<dbReference type="GO" id="GO:0042277">
    <property type="term" value="F:peptide binding"/>
    <property type="evidence" value="ECO:0007669"/>
    <property type="project" value="TreeGrafter"/>
</dbReference>
<dbReference type="Proteomes" id="UP000293874">
    <property type="component" value="Unassembled WGS sequence"/>
</dbReference>
<dbReference type="InterPro" id="IPR045357">
    <property type="entry name" value="Aminopeptidase_N-like_N"/>
</dbReference>
<sequence length="534" mass="60216">MRKSITLLLASLILYPAMAQRPGSAIDVNNYIFELELNDINDQITGKATVDVRFLQAGNLVQLDLVSANSKGKGMKVTRVTENNKPLSFTHLRDTLLITLDAPAKKDESRSVEISYEGIPADGLIISKNLFGHRGFFSDNWPNRARNWIPCNDHPADKAGVEFIITAPDHYQVVANGVQLEESSLPNKKKLTHYKETVPLPTKIMVIGAADFAVQYAGEVGCVPVYSWIYPENKEKGFYDYAMAKDILAYFINLVGPYAYKKLANVQSTTMFGGMENASAIFYAEKSVTGTRKCEGLIAHEIAHQWFGNMATEADWSHIWLSEGFATYMTIWYFERTHGQDTAAEMRAKDRKTVITFSRKYNEPVVDNTVTDYLQLLNANSYQKGGWVLHMLRTQIGDSAFLRGIRNYYAAFAGRNAVTEDLQRVMEKASGRNLSKFFKQWLYTPGQPKLDIRWKYDAGKNMISGTIEQLQPTPFEFPLDLSWKEAGETYPTVITLRVKEGRTNFSFPVKSQPSNFEVDPGVNLLFEGAAKEDK</sequence>
<evidence type="ECO:0000256" key="10">
    <source>
        <dbReference type="ARBA" id="ARBA00022833"/>
    </source>
</evidence>
<dbReference type="Gene3D" id="2.60.40.1730">
    <property type="entry name" value="tricorn interacting facor f3 domain"/>
    <property type="match status" value="1"/>
</dbReference>
<dbReference type="SUPFAM" id="SSF55486">
    <property type="entry name" value="Metalloproteases ('zincins'), catalytic domain"/>
    <property type="match status" value="1"/>
</dbReference>
<dbReference type="GO" id="GO:0016020">
    <property type="term" value="C:membrane"/>
    <property type="evidence" value="ECO:0007669"/>
    <property type="project" value="TreeGrafter"/>
</dbReference>
<dbReference type="Pfam" id="PF17900">
    <property type="entry name" value="Peptidase_M1_N"/>
    <property type="match status" value="1"/>
</dbReference>
<dbReference type="GO" id="GO:0005737">
    <property type="term" value="C:cytoplasm"/>
    <property type="evidence" value="ECO:0007669"/>
    <property type="project" value="TreeGrafter"/>
</dbReference>
<evidence type="ECO:0000256" key="5">
    <source>
        <dbReference type="ARBA" id="ARBA00015611"/>
    </source>
</evidence>
<keyword evidence="12" id="KW-0732">Signal</keyword>
<dbReference type="Gene3D" id="1.10.390.10">
    <property type="entry name" value="Neutral Protease Domain 2"/>
    <property type="match status" value="1"/>
</dbReference>
<comment type="caution">
    <text evidence="15">The sequence shown here is derived from an EMBL/GenBank/DDBJ whole genome shotgun (WGS) entry which is preliminary data.</text>
</comment>
<keyword evidence="7" id="KW-0645">Protease</keyword>
<dbReference type="EC" id="3.4.11.2" evidence="4"/>
<dbReference type="GO" id="GO:0006508">
    <property type="term" value="P:proteolysis"/>
    <property type="evidence" value="ECO:0007669"/>
    <property type="project" value="UniProtKB-KW"/>
</dbReference>
<evidence type="ECO:0000256" key="3">
    <source>
        <dbReference type="ARBA" id="ARBA00010136"/>
    </source>
</evidence>
<dbReference type="RefSeq" id="WP_130541496.1">
    <property type="nucleotide sequence ID" value="NZ_CP042431.1"/>
</dbReference>
<keyword evidence="9" id="KW-0378">Hydrolase</keyword>
<dbReference type="InterPro" id="IPR001930">
    <property type="entry name" value="Peptidase_M1"/>
</dbReference>
<evidence type="ECO:0000259" key="14">
    <source>
        <dbReference type="Pfam" id="PF17900"/>
    </source>
</evidence>
<organism evidence="15 16">
    <name type="scientific">Pseudobacter ginsenosidimutans</name>
    <dbReference type="NCBI Taxonomy" id="661488"/>
    <lineage>
        <taxon>Bacteria</taxon>
        <taxon>Pseudomonadati</taxon>
        <taxon>Bacteroidota</taxon>
        <taxon>Chitinophagia</taxon>
        <taxon>Chitinophagales</taxon>
        <taxon>Chitinophagaceae</taxon>
        <taxon>Pseudobacter</taxon>
    </lineage>
</organism>
<evidence type="ECO:0000256" key="4">
    <source>
        <dbReference type="ARBA" id="ARBA00012564"/>
    </source>
</evidence>
<evidence type="ECO:0000256" key="7">
    <source>
        <dbReference type="ARBA" id="ARBA00022670"/>
    </source>
</evidence>
<dbReference type="EMBL" id="SGXA01000002">
    <property type="protein sequence ID" value="RZS70951.1"/>
    <property type="molecule type" value="Genomic_DNA"/>
</dbReference>
<dbReference type="SUPFAM" id="SSF63737">
    <property type="entry name" value="Leukotriene A4 hydrolase N-terminal domain"/>
    <property type="match status" value="1"/>
</dbReference>
<dbReference type="GO" id="GO:0016285">
    <property type="term" value="F:alanyl aminopeptidase activity"/>
    <property type="evidence" value="ECO:0007669"/>
    <property type="project" value="UniProtKB-EC"/>
</dbReference>
<feature type="signal peptide" evidence="12">
    <location>
        <begin position="1"/>
        <end position="19"/>
    </location>
</feature>
<feature type="chain" id="PRO_5020228671" description="Aminopeptidase N" evidence="12">
    <location>
        <begin position="20"/>
        <end position="534"/>
    </location>
</feature>
<evidence type="ECO:0000256" key="12">
    <source>
        <dbReference type="SAM" id="SignalP"/>
    </source>
</evidence>
<protein>
    <recommendedName>
        <fullName evidence="5">Aminopeptidase N</fullName>
        <ecNumber evidence="4">3.4.11.2</ecNumber>
    </recommendedName>
</protein>
<evidence type="ECO:0000313" key="15">
    <source>
        <dbReference type="EMBL" id="RZS70951.1"/>
    </source>
</evidence>
<dbReference type="PRINTS" id="PR00756">
    <property type="entry name" value="ALADIPTASE"/>
</dbReference>
<evidence type="ECO:0000256" key="2">
    <source>
        <dbReference type="ARBA" id="ARBA00001947"/>
    </source>
</evidence>
<dbReference type="InterPro" id="IPR014782">
    <property type="entry name" value="Peptidase_M1_dom"/>
</dbReference>
<comment type="similarity">
    <text evidence="3">Belongs to the peptidase M1 family.</text>
</comment>
<dbReference type="CDD" id="cd09603">
    <property type="entry name" value="M1_APN_like"/>
    <property type="match status" value="1"/>
</dbReference>
<evidence type="ECO:0000313" key="16">
    <source>
        <dbReference type="Proteomes" id="UP000293874"/>
    </source>
</evidence>
<dbReference type="PANTHER" id="PTHR11533:SF174">
    <property type="entry name" value="PUROMYCIN-SENSITIVE AMINOPEPTIDASE-RELATED"/>
    <property type="match status" value="1"/>
</dbReference>
<name>A0A4V2F0Q5_9BACT</name>
<accession>A0A4V2F0Q5</accession>
<proteinExistence type="inferred from homology"/>
<comment type="cofactor">
    <cofactor evidence="2">
        <name>Zn(2+)</name>
        <dbReference type="ChEBI" id="CHEBI:29105"/>
    </cofactor>
</comment>
<dbReference type="GO" id="GO:0043171">
    <property type="term" value="P:peptide catabolic process"/>
    <property type="evidence" value="ECO:0007669"/>
    <property type="project" value="TreeGrafter"/>
</dbReference>